<dbReference type="GO" id="GO:0016747">
    <property type="term" value="F:acyltransferase activity, transferring groups other than amino-acyl groups"/>
    <property type="evidence" value="ECO:0007669"/>
    <property type="project" value="InterPro"/>
</dbReference>
<dbReference type="RefSeq" id="WP_133229214.1">
    <property type="nucleotide sequence ID" value="NZ_SOZE01000008.1"/>
</dbReference>
<comment type="caution">
    <text evidence="3">The sequence shown here is derived from an EMBL/GenBank/DDBJ whole genome shotgun (WGS) entry which is preliminary data.</text>
</comment>
<keyword evidence="1" id="KW-0472">Membrane</keyword>
<keyword evidence="1" id="KW-1133">Transmembrane helix</keyword>
<dbReference type="PANTHER" id="PTHR23028">
    <property type="entry name" value="ACETYLTRANSFERASE"/>
    <property type="match status" value="1"/>
</dbReference>
<feature type="transmembrane region" description="Helical" evidence="1">
    <location>
        <begin position="211"/>
        <end position="229"/>
    </location>
</feature>
<feature type="transmembrane region" description="Helical" evidence="1">
    <location>
        <begin position="163"/>
        <end position="184"/>
    </location>
</feature>
<feature type="transmembrane region" description="Helical" evidence="1">
    <location>
        <begin position="257"/>
        <end position="272"/>
    </location>
</feature>
<dbReference type="GO" id="GO:0000271">
    <property type="term" value="P:polysaccharide biosynthetic process"/>
    <property type="evidence" value="ECO:0007669"/>
    <property type="project" value="TreeGrafter"/>
</dbReference>
<dbReference type="Pfam" id="PF01757">
    <property type="entry name" value="Acyl_transf_3"/>
    <property type="match status" value="1"/>
</dbReference>
<feature type="transmembrane region" description="Helical" evidence="1">
    <location>
        <begin position="12"/>
        <end position="29"/>
    </location>
</feature>
<protein>
    <submittedName>
        <fullName evidence="3">Acyltransferase</fullName>
    </submittedName>
</protein>
<sequence>MGNNEIKSLTGVRGLAAVYVIIFHWYGVFFHKKPQPINDYLSVFIGHGYLSVDLFFVLSGFLLSLTSSANFNNHLFKNDYKAFMYKRFSRIFPLYIVVTLLYFLLFHSRDFESLIVNLTLLQGIFHFSNDSLILPGWSLTNEWVVYFFFPVAFYFIGKIRNKAWILLMASIIIFIAISTFRSAFLNWGNYYYLYKNHGFYPVISFTRGPASFLRTIAAYLLGIFAYLSFERIKQQVVLVKYLAIPLFALLFFKRTDILIILSMPFFIVYITERNMVNRFLSSKAVYFLGLISYSLYVNHFLFIETFDKVLKILGINLNNYLIVSFLYVAIGTLVFSAITYYAIEMPAARYLKKMRERFYVSN</sequence>
<feature type="transmembrane region" description="Helical" evidence="1">
    <location>
        <begin position="49"/>
        <end position="71"/>
    </location>
</feature>
<organism evidence="3 4">
    <name type="scientific">Mucilaginibacter psychrotolerans</name>
    <dbReference type="NCBI Taxonomy" id="1524096"/>
    <lineage>
        <taxon>Bacteria</taxon>
        <taxon>Pseudomonadati</taxon>
        <taxon>Bacteroidota</taxon>
        <taxon>Sphingobacteriia</taxon>
        <taxon>Sphingobacteriales</taxon>
        <taxon>Sphingobacteriaceae</taxon>
        <taxon>Mucilaginibacter</taxon>
    </lineage>
</organism>
<dbReference type="InterPro" id="IPR050879">
    <property type="entry name" value="Acyltransferase_3"/>
</dbReference>
<evidence type="ECO:0000313" key="3">
    <source>
        <dbReference type="EMBL" id="TFF37944.1"/>
    </source>
</evidence>
<keyword evidence="1" id="KW-0812">Transmembrane</keyword>
<feature type="transmembrane region" description="Helical" evidence="1">
    <location>
        <begin position="236"/>
        <end position="251"/>
    </location>
</feature>
<feature type="transmembrane region" description="Helical" evidence="1">
    <location>
        <begin position="137"/>
        <end position="156"/>
    </location>
</feature>
<keyword evidence="4" id="KW-1185">Reference proteome</keyword>
<feature type="domain" description="Acyltransferase 3" evidence="2">
    <location>
        <begin position="7"/>
        <end position="339"/>
    </location>
</feature>
<evidence type="ECO:0000256" key="1">
    <source>
        <dbReference type="SAM" id="Phobius"/>
    </source>
</evidence>
<keyword evidence="3" id="KW-0012">Acyltransferase</keyword>
<gene>
    <name evidence="3" type="ORF">E2R66_10170</name>
</gene>
<keyword evidence="3" id="KW-0808">Transferase</keyword>
<dbReference type="PANTHER" id="PTHR23028:SF53">
    <property type="entry name" value="ACYL_TRANSF_3 DOMAIN-CONTAINING PROTEIN"/>
    <property type="match status" value="1"/>
</dbReference>
<name>A0A4Y8SHK7_9SPHI</name>
<feature type="transmembrane region" description="Helical" evidence="1">
    <location>
        <begin position="322"/>
        <end position="343"/>
    </location>
</feature>
<feature type="transmembrane region" description="Helical" evidence="1">
    <location>
        <begin position="284"/>
        <end position="302"/>
    </location>
</feature>
<dbReference type="OrthoDB" id="9796461at2"/>
<dbReference type="EMBL" id="SOZE01000008">
    <property type="protein sequence ID" value="TFF37944.1"/>
    <property type="molecule type" value="Genomic_DNA"/>
</dbReference>
<dbReference type="InterPro" id="IPR002656">
    <property type="entry name" value="Acyl_transf_3_dom"/>
</dbReference>
<evidence type="ECO:0000313" key="4">
    <source>
        <dbReference type="Proteomes" id="UP000297540"/>
    </source>
</evidence>
<feature type="transmembrane region" description="Helical" evidence="1">
    <location>
        <begin position="91"/>
        <end position="108"/>
    </location>
</feature>
<evidence type="ECO:0000259" key="2">
    <source>
        <dbReference type="Pfam" id="PF01757"/>
    </source>
</evidence>
<dbReference type="GO" id="GO:0016020">
    <property type="term" value="C:membrane"/>
    <property type="evidence" value="ECO:0007669"/>
    <property type="project" value="TreeGrafter"/>
</dbReference>
<proteinExistence type="predicted"/>
<dbReference type="Proteomes" id="UP000297540">
    <property type="component" value="Unassembled WGS sequence"/>
</dbReference>
<accession>A0A4Y8SHK7</accession>
<reference evidence="3 4" key="1">
    <citation type="journal article" date="2017" name="Int. J. Syst. Evol. Microbiol.">
        <title>Mucilaginibacterpsychrotolerans sp. nov., isolated from peatlands.</title>
        <authorList>
            <person name="Deng Y."/>
            <person name="Shen L."/>
            <person name="Xu B."/>
            <person name="Liu Y."/>
            <person name="Gu Z."/>
            <person name="Liu H."/>
            <person name="Zhou Y."/>
        </authorList>
    </citation>
    <scope>NUCLEOTIDE SEQUENCE [LARGE SCALE GENOMIC DNA]</scope>
    <source>
        <strain evidence="3 4">NH7-4</strain>
    </source>
</reference>
<dbReference type="AlphaFoldDB" id="A0A4Y8SHK7"/>